<evidence type="ECO:0000313" key="2">
    <source>
        <dbReference type="Proteomes" id="UP000276055"/>
    </source>
</evidence>
<sequence length="156" mass="15427">MNLAKPFAAASRVSPARLVHRRGLLAIPLAVGLVLGAPGLALAAFTARTTASLNVGTYTVPAPASINGTLVCTTIQGKKGASISFTGFAAVDRATGYTATLSSPTGPTAVAAIADGDTSQGMTLLSKGSGKGTYTFTLSAAVGSWTGPALQQAVTC</sequence>
<dbReference type="OrthoDB" id="4951260at2"/>
<dbReference type="AlphaFoldDB" id="A0A495E7P9"/>
<accession>A0A495E7P9</accession>
<evidence type="ECO:0000313" key="1">
    <source>
        <dbReference type="EMBL" id="RKR12681.1"/>
    </source>
</evidence>
<organism evidence="1 2">
    <name type="scientific">Arthrobacter oryzae</name>
    <dbReference type="NCBI Taxonomy" id="409290"/>
    <lineage>
        <taxon>Bacteria</taxon>
        <taxon>Bacillati</taxon>
        <taxon>Actinomycetota</taxon>
        <taxon>Actinomycetes</taxon>
        <taxon>Micrococcales</taxon>
        <taxon>Micrococcaceae</taxon>
        <taxon>Arthrobacter</taxon>
    </lineage>
</organism>
<proteinExistence type="predicted"/>
<dbReference type="RefSeq" id="WP_120955364.1">
    <property type="nucleotide sequence ID" value="NZ_RBIR01000012.1"/>
</dbReference>
<protein>
    <submittedName>
        <fullName evidence="1">Uncharacterized protein</fullName>
    </submittedName>
</protein>
<comment type="caution">
    <text evidence="1">The sequence shown here is derived from an EMBL/GenBank/DDBJ whole genome shotgun (WGS) entry which is preliminary data.</text>
</comment>
<dbReference type="Proteomes" id="UP000276055">
    <property type="component" value="Unassembled WGS sequence"/>
</dbReference>
<gene>
    <name evidence="1" type="ORF">C8D78_3788</name>
</gene>
<name>A0A495E7P9_9MICC</name>
<reference evidence="1 2" key="1">
    <citation type="submission" date="2018-10" db="EMBL/GenBank/DDBJ databases">
        <title>Genomic Encyclopedia of Type Strains, Phase IV (KMG-IV): sequencing the most valuable type-strain genomes for metagenomic binning, comparative biology and taxonomic classification.</title>
        <authorList>
            <person name="Goeker M."/>
        </authorList>
    </citation>
    <scope>NUCLEOTIDE SEQUENCE [LARGE SCALE GENOMIC DNA]</scope>
    <source>
        <strain evidence="1 2">DSM 25586</strain>
    </source>
</reference>
<dbReference type="EMBL" id="RBIR01000012">
    <property type="protein sequence ID" value="RKR12681.1"/>
    <property type="molecule type" value="Genomic_DNA"/>
</dbReference>